<evidence type="ECO:0000313" key="5">
    <source>
        <dbReference type="Proteomes" id="UP000590442"/>
    </source>
</evidence>
<name>A0A846R793_9FLAO</name>
<comment type="caution">
    <text evidence="4">The sequence shown here is derived from an EMBL/GenBank/DDBJ whole genome shotgun (WGS) entry which is preliminary data.</text>
</comment>
<dbReference type="RefSeq" id="WP_167965868.1">
    <property type="nucleotide sequence ID" value="NZ_JAATJJ010000002.1"/>
</dbReference>
<evidence type="ECO:0000313" key="4">
    <source>
        <dbReference type="EMBL" id="NJB72639.1"/>
    </source>
</evidence>
<protein>
    <submittedName>
        <fullName evidence="4">Glycosyltransferase involved in cell wall biosynthesis</fullName>
    </submittedName>
</protein>
<organism evidence="4 5">
    <name type="scientific">Saonia flava</name>
    <dbReference type="NCBI Taxonomy" id="523696"/>
    <lineage>
        <taxon>Bacteria</taxon>
        <taxon>Pseudomonadati</taxon>
        <taxon>Bacteroidota</taxon>
        <taxon>Flavobacteriia</taxon>
        <taxon>Flavobacteriales</taxon>
        <taxon>Flavobacteriaceae</taxon>
        <taxon>Saonia</taxon>
    </lineage>
</organism>
<keyword evidence="5" id="KW-1185">Reference proteome</keyword>
<dbReference type="SUPFAM" id="SSF53756">
    <property type="entry name" value="UDP-Glycosyltransferase/glycogen phosphorylase"/>
    <property type="match status" value="1"/>
</dbReference>
<gene>
    <name evidence="4" type="ORF">GGR42_003130</name>
</gene>
<dbReference type="EMBL" id="JAATJJ010000002">
    <property type="protein sequence ID" value="NJB72639.1"/>
    <property type="molecule type" value="Genomic_DNA"/>
</dbReference>
<dbReference type="PANTHER" id="PTHR46401:SF2">
    <property type="entry name" value="GLYCOSYLTRANSFERASE WBBK-RELATED"/>
    <property type="match status" value="1"/>
</dbReference>
<dbReference type="GO" id="GO:0016757">
    <property type="term" value="F:glycosyltransferase activity"/>
    <property type="evidence" value="ECO:0007669"/>
    <property type="project" value="InterPro"/>
</dbReference>
<keyword evidence="1 4" id="KW-0808">Transferase</keyword>
<dbReference type="PANTHER" id="PTHR46401">
    <property type="entry name" value="GLYCOSYLTRANSFERASE WBBK-RELATED"/>
    <property type="match status" value="1"/>
</dbReference>
<evidence type="ECO:0000259" key="2">
    <source>
        <dbReference type="Pfam" id="PF00534"/>
    </source>
</evidence>
<evidence type="ECO:0000256" key="1">
    <source>
        <dbReference type="ARBA" id="ARBA00022679"/>
    </source>
</evidence>
<reference evidence="4 5" key="1">
    <citation type="submission" date="2020-03" db="EMBL/GenBank/DDBJ databases">
        <title>Genomic Encyclopedia of Type Strains, Phase IV (KMG-IV): sequencing the most valuable type-strain genomes for metagenomic binning, comparative biology and taxonomic classification.</title>
        <authorList>
            <person name="Goeker M."/>
        </authorList>
    </citation>
    <scope>NUCLEOTIDE SEQUENCE [LARGE SCALE GENOMIC DNA]</scope>
    <source>
        <strain evidence="4 5">DSM 29762</strain>
    </source>
</reference>
<sequence length="356" mass="40785">MKLAIIGTVGLPAKYGGFETLTEYLTKHLGGKYAITVYCSSKVYAKKLKTYNGARLKYIPLQANGVQSILYDLVSLFSALRYVDTILILGVSGCIVLPLVKAISNKKIIVNIDGLEWKRAKWGKFAKWFLKYSEKLAVNYADTVISDNKVIQQYVRNVYSVDCELIAYGANHTNKEKFTDEVFKQYSFLKDRYAFKVCRIEPENNVHMILEAFSRYPDVNLVMVGNWQKSKYGQDLKGKYAIVKNIHLLNPIYDQHILNQIRSNCYLYIHGHSAGGTNPSLVEAMYLELPIFAYKVNYNKETTACSALYFKDEKELIDMLANTKEEDLSKVARKMKDIADEKYSWEVITNQYASLF</sequence>
<dbReference type="InterPro" id="IPR001296">
    <property type="entry name" value="Glyco_trans_1"/>
</dbReference>
<accession>A0A846R793</accession>
<dbReference type="Pfam" id="PF00534">
    <property type="entry name" value="Glycos_transf_1"/>
    <property type="match status" value="1"/>
</dbReference>
<dbReference type="InterPro" id="IPR015393">
    <property type="entry name" value="DUF1972"/>
</dbReference>
<feature type="domain" description="DUF1972" evidence="3">
    <location>
        <begin position="4"/>
        <end position="170"/>
    </location>
</feature>
<dbReference type="AlphaFoldDB" id="A0A846R793"/>
<dbReference type="Proteomes" id="UP000590442">
    <property type="component" value="Unassembled WGS sequence"/>
</dbReference>
<evidence type="ECO:0000259" key="3">
    <source>
        <dbReference type="Pfam" id="PF09314"/>
    </source>
</evidence>
<dbReference type="Pfam" id="PF09314">
    <property type="entry name" value="DUF1972"/>
    <property type="match status" value="1"/>
</dbReference>
<feature type="domain" description="Glycosyl transferase family 1" evidence="2">
    <location>
        <begin position="183"/>
        <end position="302"/>
    </location>
</feature>
<dbReference type="Gene3D" id="3.40.50.2000">
    <property type="entry name" value="Glycogen Phosphorylase B"/>
    <property type="match status" value="2"/>
</dbReference>
<proteinExistence type="predicted"/>